<dbReference type="CDD" id="cd01449">
    <property type="entry name" value="TST_Repeat_2"/>
    <property type="match status" value="1"/>
</dbReference>
<comment type="caution">
    <text evidence="5">The sequence shown here is derived from an EMBL/GenBank/DDBJ whole genome shotgun (WGS) entry which is preliminary data.</text>
</comment>
<dbReference type="InterPro" id="IPR001307">
    <property type="entry name" value="Thiosulphate_STrfase_CS"/>
</dbReference>
<dbReference type="PROSITE" id="PS50206">
    <property type="entry name" value="RHODANESE_3"/>
    <property type="match status" value="2"/>
</dbReference>
<dbReference type="InterPro" id="IPR001763">
    <property type="entry name" value="Rhodanese-like_dom"/>
</dbReference>
<dbReference type="GO" id="GO:0004792">
    <property type="term" value="F:thiosulfate-cyanide sulfurtransferase activity"/>
    <property type="evidence" value="ECO:0007669"/>
    <property type="project" value="InterPro"/>
</dbReference>
<protein>
    <submittedName>
        <fullName evidence="5">Rhodanese-like protein</fullName>
    </submittedName>
</protein>
<dbReference type="STRING" id="1423811.FC72_GL001071"/>
<accession>A0A0R1IXW8</accession>
<organism evidence="5 6">
    <name type="scientific">Companilactobacillus tucceti DSM 20183</name>
    <dbReference type="NCBI Taxonomy" id="1423811"/>
    <lineage>
        <taxon>Bacteria</taxon>
        <taxon>Bacillati</taxon>
        <taxon>Bacillota</taxon>
        <taxon>Bacilli</taxon>
        <taxon>Lactobacillales</taxon>
        <taxon>Lactobacillaceae</taxon>
        <taxon>Companilactobacillus</taxon>
    </lineage>
</organism>
<dbReference type="EMBL" id="AZDG01000021">
    <property type="protein sequence ID" value="KRK63832.1"/>
    <property type="molecule type" value="Genomic_DNA"/>
</dbReference>
<dbReference type="PATRIC" id="fig|1423811.3.peg.1084"/>
<dbReference type="AlphaFoldDB" id="A0A0R1IXW8"/>
<keyword evidence="3" id="KW-0732">Signal</keyword>
<evidence type="ECO:0000259" key="4">
    <source>
        <dbReference type="PROSITE" id="PS50206"/>
    </source>
</evidence>
<dbReference type="PANTHER" id="PTHR11364">
    <property type="entry name" value="THIOSULFATE SULFERTANSFERASE"/>
    <property type="match status" value="1"/>
</dbReference>
<reference evidence="5 6" key="1">
    <citation type="journal article" date="2015" name="Genome Announc.">
        <title>Expanding the biotechnology potential of lactobacilli through comparative genomics of 213 strains and associated genera.</title>
        <authorList>
            <person name="Sun Z."/>
            <person name="Harris H.M."/>
            <person name="McCann A."/>
            <person name="Guo C."/>
            <person name="Argimon S."/>
            <person name="Zhang W."/>
            <person name="Yang X."/>
            <person name="Jeffery I.B."/>
            <person name="Cooney J.C."/>
            <person name="Kagawa T.F."/>
            <person name="Liu W."/>
            <person name="Song Y."/>
            <person name="Salvetti E."/>
            <person name="Wrobel A."/>
            <person name="Rasinkangas P."/>
            <person name="Parkhill J."/>
            <person name="Rea M.C."/>
            <person name="O'Sullivan O."/>
            <person name="Ritari J."/>
            <person name="Douillard F.P."/>
            <person name="Paul Ross R."/>
            <person name="Yang R."/>
            <person name="Briner A.E."/>
            <person name="Felis G.E."/>
            <person name="de Vos W.M."/>
            <person name="Barrangou R."/>
            <person name="Klaenhammer T.R."/>
            <person name="Caufield P.W."/>
            <person name="Cui Y."/>
            <person name="Zhang H."/>
            <person name="O'Toole P.W."/>
        </authorList>
    </citation>
    <scope>NUCLEOTIDE SEQUENCE [LARGE SCALE GENOMIC DNA]</scope>
    <source>
        <strain evidence="5 6">DSM 20183</strain>
    </source>
</reference>
<dbReference type="PROSITE" id="PS00380">
    <property type="entry name" value="RHODANESE_1"/>
    <property type="match status" value="1"/>
</dbReference>
<dbReference type="Pfam" id="PF00581">
    <property type="entry name" value="Rhodanese"/>
    <property type="match status" value="2"/>
</dbReference>
<feature type="domain" description="Rhodanese" evidence="4">
    <location>
        <begin position="64"/>
        <end position="171"/>
    </location>
</feature>
<dbReference type="Gene3D" id="3.40.250.10">
    <property type="entry name" value="Rhodanese-like domain"/>
    <property type="match status" value="2"/>
</dbReference>
<feature type="chain" id="PRO_5038552338" evidence="3">
    <location>
        <begin position="22"/>
        <end position="346"/>
    </location>
</feature>
<keyword evidence="2" id="KW-0677">Repeat</keyword>
<evidence type="ECO:0000313" key="5">
    <source>
        <dbReference type="EMBL" id="KRK63832.1"/>
    </source>
</evidence>
<dbReference type="PANTHER" id="PTHR11364:SF27">
    <property type="entry name" value="SULFURTRANSFERASE"/>
    <property type="match status" value="1"/>
</dbReference>
<sequence length="346" mass="38149">MKKFKKLFVTATLLLAGVGLAAALNTSVVNADAIASNDDTEQTDGPRVFVSPKWTNKVIKGKTDVKNYKIFEASYGNDKTFKKGHIPGAIHINTNSVESEANQWNLLSTNKIKKLLLKNGVTSKTTLIVYSTDVNAASRVAFAAFTTGVDNIKIVDGGYKGWTKSNYKVQKGAAKNVKAAKDFGVKNSDNAKYEIKTPADFKKQQKEDPNVILASTRSWKEFIGKTSGYSYIKDKGEPKGAVYAKSSKTSADVAYLLHKDGTVKSASEIAPTWEKWGIKPDSNIDFYCGTGWRATTAFFITYQAGWKNVHVYDGGWFAWDKAHKKNPSKYQVQVGDPRSKDVKILK</sequence>
<dbReference type="OrthoDB" id="9770030at2"/>
<gene>
    <name evidence="5" type="ORF">FC72_GL001071</name>
</gene>
<feature type="signal peptide" evidence="3">
    <location>
        <begin position="1"/>
        <end position="21"/>
    </location>
</feature>
<proteinExistence type="predicted"/>
<keyword evidence="1" id="KW-0808">Transferase</keyword>
<name>A0A0R1IXW8_9LACO</name>
<evidence type="ECO:0000256" key="1">
    <source>
        <dbReference type="ARBA" id="ARBA00022679"/>
    </source>
</evidence>
<evidence type="ECO:0000256" key="3">
    <source>
        <dbReference type="SAM" id="SignalP"/>
    </source>
</evidence>
<dbReference type="InterPro" id="IPR036873">
    <property type="entry name" value="Rhodanese-like_dom_sf"/>
</dbReference>
<dbReference type="RefSeq" id="WP_057766904.1">
    <property type="nucleotide sequence ID" value="NZ_AZDG01000021.1"/>
</dbReference>
<evidence type="ECO:0000313" key="6">
    <source>
        <dbReference type="Proteomes" id="UP000050929"/>
    </source>
</evidence>
<dbReference type="InterPro" id="IPR045078">
    <property type="entry name" value="TST/MPST-like"/>
</dbReference>
<dbReference type="SMART" id="SM00450">
    <property type="entry name" value="RHOD"/>
    <property type="match status" value="2"/>
</dbReference>
<dbReference type="SUPFAM" id="SSF52821">
    <property type="entry name" value="Rhodanese/Cell cycle control phosphatase"/>
    <property type="match status" value="2"/>
</dbReference>
<evidence type="ECO:0000256" key="2">
    <source>
        <dbReference type="ARBA" id="ARBA00022737"/>
    </source>
</evidence>
<dbReference type="Proteomes" id="UP000050929">
    <property type="component" value="Unassembled WGS sequence"/>
</dbReference>
<feature type="domain" description="Rhodanese" evidence="4">
    <location>
        <begin position="207"/>
        <end position="321"/>
    </location>
</feature>
<keyword evidence="6" id="KW-1185">Reference proteome</keyword>